<feature type="domain" description="ODAD1 central coiled coil region" evidence="4">
    <location>
        <begin position="87"/>
        <end position="369"/>
    </location>
</feature>
<organism evidence="5 6">
    <name type="scientific">Cyclospora cayetanensis</name>
    <dbReference type="NCBI Taxonomy" id="88456"/>
    <lineage>
        <taxon>Eukaryota</taxon>
        <taxon>Sar</taxon>
        <taxon>Alveolata</taxon>
        <taxon>Apicomplexa</taxon>
        <taxon>Conoidasida</taxon>
        <taxon>Coccidia</taxon>
        <taxon>Eucoccidiorida</taxon>
        <taxon>Eimeriorina</taxon>
        <taxon>Eimeriidae</taxon>
        <taxon>Cyclospora</taxon>
    </lineage>
</organism>
<evidence type="ECO:0000313" key="5">
    <source>
        <dbReference type="Proteomes" id="UP000515125"/>
    </source>
</evidence>
<dbReference type="RefSeq" id="XP_026190617.1">
    <property type="nucleotide sequence ID" value="XM_026334832.1"/>
</dbReference>
<feature type="coiled-coil region" evidence="2">
    <location>
        <begin position="300"/>
        <end position="327"/>
    </location>
</feature>
<feature type="coiled-coil region" evidence="2">
    <location>
        <begin position="29"/>
        <end position="102"/>
    </location>
</feature>
<feature type="region of interest" description="Disordered" evidence="3">
    <location>
        <begin position="814"/>
        <end position="861"/>
    </location>
</feature>
<feature type="region of interest" description="Disordered" evidence="3">
    <location>
        <begin position="1126"/>
        <end position="1156"/>
    </location>
</feature>
<reference evidence="6" key="1">
    <citation type="submission" date="2025-08" db="UniProtKB">
        <authorList>
            <consortium name="RefSeq"/>
        </authorList>
    </citation>
    <scope>IDENTIFICATION</scope>
</reference>
<feature type="compositionally biased region" description="Polar residues" evidence="3">
    <location>
        <begin position="670"/>
        <end position="681"/>
    </location>
</feature>
<protein>
    <submittedName>
        <fullName evidence="6">Uncharacterized protein LOC34623523</fullName>
    </submittedName>
</protein>
<evidence type="ECO:0000256" key="2">
    <source>
        <dbReference type="SAM" id="Coils"/>
    </source>
</evidence>
<feature type="region of interest" description="Disordered" evidence="3">
    <location>
        <begin position="1793"/>
        <end position="1819"/>
    </location>
</feature>
<dbReference type="OrthoDB" id="6766775at2759"/>
<feature type="region of interest" description="Disordered" evidence="3">
    <location>
        <begin position="988"/>
        <end position="1020"/>
    </location>
</feature>
<feature type="compositionally biased region" description="Basic and acidic residues" evidence="3">
    <location>
        <begin position="1144"/>
        <end position="1155"/>
    </location>
</feature>
<keyword evidence="1 2" id="KW-0175">Coiled coil</keyword>
<feature type="region of interest" description="Disordered" evidence="3">
    <location>
        <begin position="669"/>
        <end position="710"/>
    </location>
</feature>
<feature type="compositionally biased region" description="Polar residues" evidence="3">
    <location>
        <begin position="1471"/>
        <end position="1487"/>
    </location>
</feature>
<feature type="compositionally biased region" description="Basic and acidic residues" evidence="3">
    <location>
        <begin position="819"/>
        <end position="847"/>
    </location>
</feature>
<evidence type="ECO:0000256" key="1">
    <source>
        <dbReference type="ARBA" id="ARBA00023054"/>
    </source>
</evidence>
<dbReference type="GeneID" id="34623523"/>
<dbReference type="InterPro" id="IPR051876">
    <property type="entry name" value="ODA-DC/CCD"/>
</dbReference>
<keyword evidence="5" id="KW-1185">Reference proteome</keyword>
<feature type="region of interest" description="Disordered" evidence="3">
    <location>
        <begin position="1"/>
        <end position="21"/>
    </location>
</feature>
<feature type="region of interest" description="Disordered" evidence="3">
    <location>
        <begin position="1651"/>
        <end position="1678"/>
    </location>
</feature>
<evidence type="ECO:0000313" key="6">
    <source>
        <dbReference type="RefSeq" id="XP_026190617.1"/>
    </source>
</evidence>
<feature type="region of interest" description="Disordered" evidence="3">
    <location>
        <begin position="1471"/>
        <end position="1518"/>
    </location>
</feature>
<feature type="compositionally biased region" description="Low complexity" evidence="3">
    <location>
        <begin position="8"/>
        <end position="19"/>
    </location>
</feature>
<gene>
    <name evidence="6" type="primary">LOC34623523</name>
</gene>
<dbReference type="Pfam" id="PF21773">
    <property type="entry name" value="ODAD1_CC"/>
    <property type="match status" value="1"/>
</dbReference>
<sequence>MVKEDHQVSSSSGKSPVSVLLPHKNDESLAAVQAAIEKTTRKLELEKRKLQDLADASDRAQAEYDDKRVRYSFNKADALKDFEKAEQHVRMLENRVAQAASKHNMVISAVSDIRTTIDKHRKDRLSLEQVHRYLAKELEQKEKELRTLKVKLETAQKEEQTALTWKAQLIQTNEKERQEYRRVAAAKERDLREHDRLLKELEEKSAKDDQYIHAQIKNNAFSVSGGERLTDPETLMKHILKTTLLNTMQRYAIRQHRKQMDLFERAMKSIKESTGISDADEIVRIFTLLEERNYSAITYVNTLNQELKEMEHRKKAILDKIREHIENGGQADKIAQDLLKDVTDQIGSITKQAEVTTKQALTQSQGLENGRVHLEECVRFIERNWRPETHGKQIANALLEPSLLGMLQYVENFVSAILAEVCPSTALTAGQKKLAFLVPAFSPLLDSSKERDSTLCPFCRGTPESWGGGMQRLSPSSMLNPENLRTVTGADREPESVDGCEWPLTDLELRTRTARSFLMKRKLEQESSEGQAHLGNVQCARTAEIWGIATVAGWSTVQPASAGLSIACMCPVPSFNSSADIGDLSLRLSTEAVLLPEMHTGFHREPGHTPKTGVIASVLATGNSEEQELSLSCKNRAATIMTCDRSSHSEDCSLRRGPYSQRIRSRFSALGNTTPRTQRGHASSASPSSAASAADASHERGGLAMHKPVRKRVKQPYRLRSFQLSSSPALMNVANWPLDGQPHTEVRSYFSTENSLWFGVLFQVGTDKLQAGKSLSTSEASATAHAPEVPLTSSSEGARDCLHEEYKKTKVAGFLHHQQTPEKPQEGTVTVERERNAARESKGDTKESSGSWTLERPPAAPEEVDMVIQSSDGTAASLKAEHPSHEVLIPPSAAEAPKEEELALAEAPACVPFARKINKCSFQVMLETPEVDASSVGTCLTVSPSTEGIALTESPDKESVLQNSLITSISKESCCEAGEEATYSVATGVESSQTLKGGTKETPPLSRHGSTVDSSPEEPAKKECFIKNSPAVSLDLLPLLKSPEEESSPVGRKDGRASPAVSHVAYIPAADAVGVEVKGDHEMFEEAAHSASDTGVAPHDGMSKEAEVAVEAETFFVNADATFGGASEAQNSAQPAWTPGGLTEGRRNKYSETAHPRRSRVSFCDGLVPGEVEDPPTEVSAAFRRASLNGGQRDEADSQWVAAEADSTTGKETPQSLSREGFACCVNAPVADAASSAAMGVEAAKAIPSEIECPSTTDLGGNQQSDVQDELPESDVFERPPGLAKELRYQPTPHLFEASTQALSRESLQLTGVGVQEVNNTTVQRVESPRQLTKICEGRNYEALHDNPRFSIALSSSSTGTAQLDLGKDEYGGRAAAAATAIVAAVVATGVSTVSSLRTSYRTPGTLAAAAILAAAAAATGSRQISSCVCTSAGEEAPVPSLIQADSHPEHPEILPLEHVNGWRKAELPESQVTEGHITVTSKSPSPAHSCGSLRSPRKERSAAGAGEEASQLCSERGQDSVVFEGESFYGNTAAPPEEAEDGGGFPMLPAQPTSSQGDMGESLFLLLKHGPLDPEGTEENERDYGESPGSEVEEEAQQPGCTRAAPLAFGHSSDSLGVTAIQRTSGIANESPLAANVEVVDLDMDSSGEFGEGSAGGANAHECGNSGTQGEAHEPAKLQKCSADADATMAIAVLDAVNPWQLELSTRLFICGSPLLSKQEQQQPEAERGEGVAIRTDKEDEAPSRDAHQEGHKEAEETTGPSNEEGAKDNQPNQAYEEDLVAAPKATENTVVQHGGTADTHSRGTKVNGDPSMPDTQDDATVSANCQVYGNHGAERVEQAGMAAAIEKHTHEKTEKQGSLAQPEKALSCEGNEAGPEASEGSSPAGSRASLGFKYIHCTLLAMS</sequence>
<dbReference type="PANTHER" id="PTHR21694">
    <property type="entry name" value="COILED-COIL DOMAIN-CONTAINING PROTEIN 63"/>
    <property type="match status" value="1"/>
</dbReference>
<feature type="region of interest" description="Disordered" evidence="3">
    <location>
        <begin position="1530"/>
        <end position="1601"/>
    </location>
</feature>
<evidence type="ECO:0000256" key="3">
    <source>
        <dbReference type="SAM" id="MobiDB-lite"/>
    </source>
</evidence>
<proteinExistence type="predicted"/>
<feature type="compositionally biased region" description="Low complexity" evidence="3">
    <location>
        <begin position="682"/>
        <end position="695"/>
    </location>
</feature>
<evidence type="ECO:0000259" key="4">
    <source>
        <dbReference type="Pfam" id="PF21773"/>
    </source>
</evidence>
<dbReference type="Proteomes" id="UP000515125">
    <property type="component" value="Unplaced"/>
</dbReference>
<feature type="region of interest" description="Disordered" evidence="3">
    <location>
        <begin position="1850"/>
        <end position="1890"/>
    </location>
</feature>
<feature type="region of interest" description="Disordered" evidence="3">
    <location>
        <begin position="1719"/>
        <end position="1772"/>
    </location>
</feature>
<feature type="coiled-coil region" evidence="2">
    <location>
        <begin position="131"/>
        <end position="207"/>
    </location>
</feature>
<dbReference type="PANTHER" id="PTHR21694:SF18">
    <property type="entry name" value="COILED-COIL DOMAIN-CONTAINING PROTEIN 63"/>
    <property type="match status" value="1"/>
</dbReference>
<name>A0A6P6RSX1_9EIME</name>
<dbReference type="InterPro" id="IPR049258">
    <property type="entry name" value="ODAD1_CC"/>
</dbReference>
<feature type="compositionally biased region" description="Basic and acidic residues" evidence="3">
    <location>
        <begin position="1726"/>
        <end position="1757"/>
    </location>
</feature>
<accession>A0A6P6RSX1</accession>